<evidence type="ECO:0000259" key="5">
    <source>
        <dbReference type="PROSITE" id="PS51898"/>
    </source>
</evidence>
<dbReference type="Gene3D" id="1.10.443.10">
    <property type="entry name" value="Intergrase catalytic core"/>
    <property type="match status" value="1"/>
</dbReference>
<keyword evidence="2" id="KW-0238">DNA-binding</keyword>
<dbReference type="Pfam" id="PF00589">
    <property type="entry name" value="Phage_integrase"/>
    <property type="match status" value="1"/>
</dbReference>
<evidence type="ECO:0000256" key="1">
    <source>
        <dbReference type="ARBA" id="ARBA00008857"/>
    </source>
</evidence>
<name>A0A173LG20_9ACTN</name>
<keyword evidence="3" id="KW-0233">DNA recombination</keyword>
<dbReference type="InterPro" id="IPR013762">
    <property type="entry name" value="Integrase-like_cat_sf"/>
</dbReference>
<dbReference type="SUPFAM" id="SSF56349">
    <property type="entry name" value="DNA breaking-rejoining enzymes"/>
    <property type="match status" value="1"/>
</dbReference>
<reference evidence="6 7" key="1">
    <citation type="submission" date="2016-06" db="EMBL/GenBank/DDBJ databases">
        <title>Complete genome sequence of a saline-alkali tolerant type strain Dietzia timorensis ID05-A0528T.</title>
        <authorList>
            <person name="Wu X."/>
        </authorList>
    </citation>
    <scope>NUCLEOTIDE SEQUENCE [LARGE SCALE GENOMIC DNA]</scope>
    <source>
        <strain evidence="6 7">ID05-A0528</strain>
    </source>
</reference>
<dbReference type="Gene3D" id="1.10.150.130">
    <property type="match status" value="1"/>
</dbReference>
<dbReference type="Proteomes" id="UP000186104">
    <property type="component" value="Chromosome"/>
</dbReference>
<dbReference type="InterPro" id="IPR010998">
    <property type="entry name" value="Integrase_recombinase_N"/>
</dbReference>
<dbReference type="GO" id="GO:0015074">
    <property type="term" value="P:DNA integration"/>
    <property type="evidence" value="ECO:0007669"/>
    <property type="project" value="InterPro"/>
</dbReference>
<dbReference type="EMBL" id="CP015961">
    <property type="protein sequence ID" value="ANI91246.1"/>
    <property type="molecule type" value="Genomic_DNA"/>
</dbReference>
<dbReference type="PROSITE" id="PS51898">
    <property type="entry name" value="TYR_RECOMBINASE"/>
    <property type="match status" value="1"/>
</dbReference>
<evidence type="ECO:0000256" key="2">
    <source>
        <dbReference type="ARBA" id="ARBA00023125"/>
    </source>
</evidence>
<dbReference type="GO" id="GO:0003677">
    <property type="term" value="F:DNA binding"/>
    <property type="evidence" value="ECO:0007669"/>
    <property type="project" value="UniProtKB-KW"/>
</dbReference>
<protein>
    <submittedName>
        <fullName evidence="6">Integrase</fullName>
    </submittedName>
</protein>
<dbReference type="PANTHER" id="PTHR30349">
    <property type="entry name" value="PHAGE INTEGRASE-RELATED"/>
    <property type="match status" value="1"/>
</dbReference>
<dbReference type="GO" id="GO:0006310">
    <property type="term" value="P:DNA recombination"/>
    <property type="evidence" value="ECO:0007669"/>
    <property type="project" value="UniProtKB-KW"/>
</dbReference>
<dbReference type="Pfam" id="PF26003">
    <property type="entry name" value="Integrase_N_phage"/>
    <property type="match status" value="1"/>
</dbReference>
<dbReference type="KEGG" id="dtm:BJL86_0437"/>
<dbReference type="RefSeq" id="WP_067478348.1">
    <property type="nucleotide sequence ID" value="NZ_CP015961.1"/>
</dbReference>
<feature type="domain" description="Tyr recombinase" evidence="5">
    <location>
        <begin position="185"/>
        <end position="381"/>
    </location>
</feature>
<dbReference type="PANTHER" id="PTHR30349:SF64">
    <property type="entry name" value="PROPHAGE INTEGRASE INTD-RELATED"/>
    <property type="match status" value="1"/>
</dbReference>
<evidence type="ECO:0000256" key="3">
    <source>
        <dbReference type="ARBA" id="ARBA00023172"/>
    </source>
</evidence>
<accession>A0A173LG20</accession>
<evidence type="ECO:0000256" key="4">
    <source>
        <dbReference type="SAM" id="MobiDB-lite"/>
    </source>
</evidence>
<dbReference type="InterPro" id="IPR011010">
    <property type="entry name" value="DNA_brk_join_enz"/>
</dbReference>
<keyword evidence="7" id="KW-1185">Reference proteome</keyword>
<comment type="similarity">
    <text evidence="1">Belongs to the 'phage' integrase family.</text>
</comment>
<dbReference type="OrthoDB" id="1822491at2"/>
<organism evidence="6 7">
    <name type="scientific">Dietzia timorensis</name>
    <dbReference type="NCBI Taxonomy" id="499555"/>
    <lineage>
        <taxon>Bacteria</taxon>
        <taxon>Bacillati</taxon>
        <taxon>Actinomycetota</taxon>
        <taxon>Actinomycetes</taxon>
        <taxon>Mycobacteriales</taxon>
        <taxon>Dietziaceae</taxon>
        <taxon>Dietzia</taxon>
    </lineage>
</organism>
<dbReference type="STRING" id="499555.BJL86_0437"/>
<evidence type="ECO:0000313" key="6">
    <source>
        <dbReference type="EMBL" id="ANI91246.1"/>
    </source>
</evidence>
<gene>
    <name evidence="6" type="ORF">BJL86_0437</name>
</gene>
<dbReference type="InterPro" id="IPR002104">
    <property type="entry name" value="Integrase_catalytic"/>
</dbReference>
<evidence type="ECO:0000313" key="7">
    <source>
        <dbReference type="Proteomes" id="UP000186104"/>
    </source>
</evidence>
<dbReference type="InterPro" id="IPR058717">
    <property type="entry name" value="Phage_L5_Integrase_N"/>
</dbReference>
<sequence>MAGKRSRREEFGSPRQLPSGRFQARYTGPDGAKHKAPRTFDTLGRARGWLAEERKLIDLGTWTPPADRDKAAVSETVSEWMDRWLELKRPALRVSSFQTLARTVENRLTRVDGDAAALAALPLNAVTKDDVLAWWEAISCHFPDTERTNKEAYARLKAAFADAVELGKVPANPVAVKAARGKAKPKSKELPATADLHAIIAELPPRYQLGAVLCLFHGLRIGEMLAVERHHLVKRGEGWTVQVRGNLQRLDVDGRARMTWQPPKTKAGRRDVPLFAQFSDLVDEHLNRYCGPEGDALVTTTTTGKAVLDTSFRGSVARARQRAGVEANITPHHGRNWLITALAENGATPAEIGALLGQEDLRTITEIYMKARPESSAARMAAVGATLGAA</sequence>
<feature type="region of interest" description="Disordered" evidence="4">
    <location>
        <begin position="1"/>
        <end position="38"/>
    </location>
</feature>
<proteinExistence type="inferred from homology"/>
<dbReference type="AlphaFoldDB" id="A0A173LG20"/>
<dbReference type="InterPro" id="IPR050090">
    <property type="entry name" value="Tyrosine_recombinase_XerCD"/>
</dbReference>